<sequence>MARLIKRKFCWVIRQYNSSHTCTRITISQDYAKLNSYMIAKMIKLLVEAGPLLKPSIVVKIETALIYRENEMVENIRIMIGVFWSFYPCIRVLRSYKPIV</sequence>
<reference evidence="1 2" key="1">
    <citation type="submission" date="2019-01" db="EMBL/GenBank/DDBJ databases">
        <title>Sequencing of cultivated peanut Arachis hypogaea provides insights into genome evolution and oil improvement.</title>
        <authorList>
            <person name="Chen X."/>
        </authorList>
    </citation>
    <scope>NUCLEOTIDE SEQUENCE [LARGE SCALE GENOMIC DNA]</scope>
    <source>
        <strain evidence="2">cv. Fuhuasheng</strain>
        <tissue evidence="1">Leaves</tissue>
    </source>
</reference>
<evidence type="ECO:0000313" key="1">
    <source>
        <dbReference type="EMBL" id="RYQ94336.1"/>
    </source>
</evidence>
<dbReference type="AlphaFoldDB" id="A0A444XXN7"/>
<keyword evidence="2" id="KW-1185">Reference proteome</keyword>
<name>A0A444XXN7_ARAHY</name>
<gene>
    <name evidence="1" type="ORF">Ahy_B08g089223</name>
</gene>
<accession>A0A444XXN7</accession>
<protein>
    <submittedName>
        <fullName evidence="1">Uncharacterized protein</fullName>
    </submittedName>
</protein>
<evidence type="ECO:0000313" key="2">
    <source>
        <dbReference type="Proteomes" id="UP000289738"/>
    </source>
</evidence>
<dbReference type="Proteomes" id="UP000289738">
    <property type="component" value="Chromosome B08"/>
</dbReference>
<comment type="caution">
    <text evidence="1">The sequence shown here is derived from an EMBL/GenBank/DDBJ whole genome shotgun (WGS) entry which is preliminary data.</text>
</comment>
<proteinExistence type="predicted"/>
<dbReference type="EMBL" id="SDMP01000018">
    <property type="protein sequence ID" value="RYQ94336.1"/>
    <property type="molecule type" value="Genomic_DNA"/>
</dbReference>
<organism evidence="1 2">
    <name type="scientific">Arachis hypogaea</name>
    <name type="common">Peanut</name>
    <dbReference type="NCBI Taxonomy" id="3818"/>
    <lineage>
        <taxon>Eukaryota</taxon>
        <taxon>Viridiplantae</taxon>
        <taxon>Streptophyta</taxon>
        <taxon>Embryophyta</taxon>
        <taxon>Tracheophyta</taxon>
        <taxon>Spermatophyta</taxon>
        <taxon>Magnoliopsida</taxon>
        <taxon>eudicotyledons</taxon>
        <taxon>Gunneridae</taxon>
        <taxon>Pentapetalae</taxon>
        <taxon>rosids</taxon>
        <taxon>fabids</taxon>
        <taxon>Fabales</taxon>
        <taxon>Fabaceae</taxon>
        <taxon>Papilionoideae</taxon>
        <taxon>50 kb inversion clade</taxon>
        <taxon>dalbergioids sensu lato</taxon>
        <taxon>Dalbergieae</taxon>
        <taxon>Pterocarpus clade</taxon>
        <taxon>Arachis</taxon>
    </lineage>
</organism>